<dbReference type="EMBL" id="CP037940">
    <property type="protein sequence ID" value="QBO35281.1"/>
    <property type="molecule type" value="Genomic_DNA"/>
</dbReference>
<dbReference type="InterPro" id="IPR036412">
    <property type="entry name" value="HAD-like_sf"/>
</dbReference>
<protein>
    <submittedName>
        <fullName evidence="1">HAD family phosphatase</fullName>
    </submittedName>
</protein>
<dbReference type="PANTHER" id="PTHR10000">
    <property type="entry name" value="PHOSPHOSERINE PHOSPHATASE"/>
    <property type="match status" value="1"/>
</dbReference>
<dbReference type="GO" id="GO:0005829">
    <property type="term" value="C:cytosol"/>
    <property type="evidence" value="ECO:0007669"/>
    <property type="project" value="TreeGrafter"/>
</dbReference>
<dbReference type="GO" id="GO:0016791">
    <property type="term" value="F:phosphatase activity"/>
    <property type="evidence" value="ECO:0007669"/>
    <property type="project" value="UniProtKB-ARBA"/>
</dbReference>
<evidence type="ECO:0000313" key="1">
    <source>
        <dbReference type="EMBL" id="QBO35281.1"/>
    </source>
</evidence>
<dbReference type="InterPro" id="IPR000150">
    <property type="entry name" value="Cof"/>
</dbReference>
<dbReference type="PANTHER" id="PTHR10000:SF23">
    <property type="entry name" value="5-AMINO-6-(5-PHOSPHO-D-RIBITYLAMINO)URACIL PHOSPHATASE YITU"/>
    <property type="match status" value="1"/>
</dbReference>
<dbReference type="NCBIfam" id="TIGR01484">
    <property type="entry name" value="HAD-SF-IIB"/>
    <property type="match status" value="1"/>
</dbReference>
<accession>A0A4P6YRN5</accession>
<evidence type="ECO:0000313" key="2">
    <source>
        <dbReference type="Proteomes" id="UP000292886"/>
    </source>
</evidence>
<gene>
    <name evidence="1" type="ORF">EQG49_01790</name>
</gene>
<dbReference type="GO" id="GO:0000287">
    <property type="term" value="F:magnesium ion binding"/>
    <property type="evidence" value="ECO:0007669"/>
    <property type="project" value="TreeGrafter"/>
</dbReference>
<dbReference type="Gene3D" id="3.30.1240.10">
    <property type="match status" value="1"/>
</dbReference>
<dbReference type="Gene3D" id="3.40.50.1000">
    <property type="entry name" value="HAD superfamily/HAD-like"/>
    <property type="match status" value="1"/>
</dbReference>
<keyword evidence="2" id="KW-1185">Reference proteome</keyword>
<dbReference type="SFLD" id="SFLDG01140">
    <property type="entry name" value="C2.B:_Phosphomannomutase_and_P"/>
    <property type="match status" value="1"/>
</dbReference>
<dbReference type="NCBIfam" id="TIGR00099">
    <property type="entry name" value="Cof-subfamily"/>
    <property type="match status" value="1"/>
</dbReference>
<name>A0A4P6YRN5_9LACO</name>
<dbReference type="CDD" id="cd07516">
    <property type="entry name" value="HAD_Pase"/>
    <property type="match status" value="1"/>
</dbReference>
<dbReference type="InterPro" id="IPR023214">
    <property type="entry name" value="HAD_sf"/>
</dbReference>
<reference evidence="2" key="1">
    <citation type="submission" date="2019-03" db="EMBL/GenBank/DDBJ databases">
        <title>Weissella sp. 26KH-42 Genome sequencing.</title>
        <authorList>
            <person name="Heo J."/>
            <person name="Kim S.-J."/>
            <person name="Kim J.-S."/>
            <person name="Hong S.-B."/>
            <person name="Kwon S.-W."/>
        </authorList>
    </citation>
    <scope>NUCLEOTIDE SEQUENCE [LARGE SCALE GENOMIC DNA]</scope>
    <source>
        <strain evidence="2">26KH-42</strain>
    </source>
</reference>
<dbReference type="AlphaFoldDB" id="A0A4P6YRN5"/>
<dbReference type="SUPFAM" id="SSF56784">
    <property type="entry name" value="HAD-like"/>
    <property type="match status" value="1"/>
</dbReference>
<dbReference type="Proteomes" id="UP000292886">
    <property type="component" value="Chromosome"/>
</dbReference>
<dbReference type="KEGG" id="wei:EQG49_01790"/>
<dbReference type="OrthoDB" id="9781413at2"/>
<dbReference type="Pfam" id="PF08282">
    <property type="entry name" value="Hydrolase_3"/>
    <property type="match status" value="1"/>
</dbReference>
<dbReference type="SFLD" id="SFLDS00003">
    <property type="entry name" value="Haloacid_Dehalogenase"/>
    <property type="match status" value="1"/>
</dbReference>
<organism evidence="1 2">
    <name type="scientific">Periweissella cryptocerci</name>
    <dbReference type="NCBI Taxonomy" id="2506420"/>
    <lineage>
        <taxon>Bacteria</taxon>
        <taxon>Bacillati</taxon>
        <taxon>Bacillota</taxon>
        <taxon>Bacilli</taxon>
        <taxon>Lactobacillales</taxon>
        <taxon>Lactobacillaceae</taxon>
        <taxon>Periweissella</taxon>
    </lineage>
</organism>
<dbReference type="InterPro" id="IPR006379">
    <property type="entry name" value="HAD-SF_hydro_IIB"/>
</dbReference>
<sequence>MDRKLIAIDLDGTTLNDNSKISLRTKEVLQKAQNAGHIISIVTGRPYRISGNYYEELGLKTPMINFNGALGHMPNQEWDKEYGYTVRKDITFDLMENHADFGIENVVAEDKLHSWVNASDHVVPANLTAFFPKATPLNRTSMQVNPNSVILFLSAHQNRDAVKARLLERYGSEITVNVWGGPDPILEVSPRGIEKAVGVDFLSYLYGIRRNDILAFGDESNDYTMLSYAGWGVAMKNGTEIARSLAKDVTAKTNDEDGMADYIEKYLSL</sequence>
<proteinExistence type="predicted"/>
<dbReference type="RefSeq" id="WP_133362361.1">
    <property type="nucleotide sequence ID" value="NZ_CP037940.1"/>
</dbReference>